<dbReference type="Proteomes" id="UP000726170">
    <property type="component" value="Unassembled WGS sequence"/>
</dbReference>
<keyword evidence="2" id="KW-1185">Reference proteome</keyword>
<organism evidence="1 2">
    <name type="scientific">Clostridium mobile</name>
    <dbReference type="NCBI Taxonomy" id="2841512"/>
    <lineage>
        <taxon>Bacteria</taxon>
        <taxon>Bacillati</taxon>
        <taxon>Bacillota</taxon>
        <taxon>Clostridia</taxon>
        <taxon>Eubacteriales</taxon>
        <taxon>Clostridiaceae</taxon>
        <taxon>Clostridium</taxon>
    </lineage>
</organism>
<reference evidence="1 2" key="1">
    <citation type="submission" date="2021-06" db="EMBL/GenBank/DDBJ databases">
        <authorList>
            <person name="Sun Q."/>
            <person name="Li D."/>
        </authorList>
    </citation>
    <scope>NUCLEOTIDE SEQUENCE [LARGE SCALE GENOMIC DNA]</scope>
    <source>
        <strain evidence="1 2">MSJ-11</strain>
    </source>
</reference>
<accession>A0ABS6EG90</accession>
<proteinExistence type="predicted"/>
<dbReference type="EMBL" id="JAHLQF010000002">
    <property type="protein sequence ID" value="MBU5484232.1"/>
    <property type="molecule type" value="Genomic_DNA"/>
</dbReference>
<gene>
    <name evidence="1" type="ORF">KQI86_07805</name>
</gene>
<evidence type="ECO:0000313" key="2">
    <source>
        <dbReference type="Proteomes" id="UP000726170"/>
    </source>
</evidence>
<name>A0ABS6EG90_9CLOT</name>
<sequence>MDTVFFILKIEEVFTVKGKESIIAVGKVQCGTIHDKSTVLIADGTGKVLQETTIIDLDWFDRRRCGEHVMADKGMRIAIIFPEKDKDYLQKGHNIIIR</sequence>
<comment type="caution">
    <text evidence="1">The sequence shown here is derived from an EMBL/GenBank/DDBJ whole genome shotgun (WGS) entry which is preliminary data.</text>
</comment>
<protein>
    <submittedName>
        <fullName evidence="1">Uncharacterized protein</fullName>
    </submittedName>
</protein>
<evidence type="ECO:0000313" key="1">
    <source>
        <dbReference type="EMBL" id="MBU5484232.1"/>
    </source>
</evidence>
<dbReference type="RefSeq" id="WP_216438720.1">
    <property type="nucleotide sequence ID" value="NZ_JAHLQF010000002.1"/>
</dbReference>